<reference evidence="1 2" key="1">
    <citation type="submission" date="2019-04" db="EMBL/GenBank/DDBJ databases">
        <title>Genome sequence of Bacillus hwajinpoensis strain Y2.</title>
        <authorList>
            <person name="Fair J.L."/>
            <person name="Maclea K.S."/>
        </authorList>
    </citation>
    <scope>NUCLEOTIDE SEQUENCE [LARGE SCALE GENOMIC DNA]</scope>
    <source>
        <strain evidence="1 2">Y2</strain>
    </source>
</reference>
<dbReference type="Proteomes" id="UP000310541">
    <property type="component" value="Unassembled WGS sequence"/>
</dbReference>
<comment type="caution">
    <text evidence="1">The sequence shown here is derived from an EMBL/GenBank/DDBJ whole genome shotgun (WGS) entry which is preliminary data.</text>
</comment>
<proteinExistence type="predicted"/>
<evidence type="ECO:0000313" key="2">
    <source>
        <dbReference type="Proteomes" id="UP000310541"/>
    </source>
</evidence>
<sequence>MREGVFIIISNKLLLTVLTFMLFLLSACQTNNVKEEPYDGVPLKIAVVGEQPNVREEQINFNELSLSELHNSNLRKYDAVFIMEDHLSDASNSKYVEMYKNKNVPFFFVGSQANTIPFQDLENPMSYEEEAEKVNGTQNFISGILYEGEEKGYRGWKFSYPIKNSEVQRDNVQGIYSEVFKVVENEVNKNS</sequence>
<dbReference type="AlphaFoldDB" id="A0A4U1MGB3"/>
<protein>
    <recommendedName>
        <fullName evidence="3">Lipoprotein</fullName>
    </recommendedName>
</protein>
<dbReference type="OrthoDB" id="2454533at2"/>
<dbReference type="RefSeq" id="WP_136948058.1">
    <property type="nucleotide sequence ID" value="NZ_SWFM01000004.1"/>
</dbReference>
<gene>
    <name evidence="1" type="ORF">FBF83_15515</name>
</gene>
<accession>A0A4U1MGB3</accession>
<dbReference type="PROSITE" id="PS51257">
    <property type="entry name" value="PROKAR_LIPOPROTEIN"/>
    <property type="match status" value="1"/>
</dbReference>
<organism evidence="1 2">
    <name type="scientific">Guptibacillus hwajinpoensis</name>
    <dbReference type="NCBI Taxonomy" id="208199"/>
    <lineage>
        <taxon>Bacteria</taxon>
        <taxon>Bacillati</taxon>
        <taxon>Bacillota</taxon>
        <taxon>Bacilli</taxon>
        <taxon>Bacillales</taxon>
        <taxon>Guptibacillaceae</taxon>
        <taxon>Guptibacillus</taxon>
    </lineage>
</organism>
<evidence type="ECO:0008006" key="3">
    <source>
        <dbReference type="Google" id="ProtNLM"/>
    </source>
</evidence>
<dbReference type="EMBL" id="SWFM01000004">
    <property type="protein sequence ID" value="TKD69394.1"/>
    <property type="molecule type" value="Genomic_DNA"/>
</dbReference>
<evidence type="ECO:0000313" key="1">
    <source>
        <dbReference type="EMBL" id="TKD69394.1"/>
    </source>
</evidence>
<name>A0A4U1MGB3_9BACL</name>